<protein>
    <recommendedName>
        <fullName evidence="4">Alpha-ribazole phosphatase</fullName>
    </recommendedName>
</protein>
<dbReference type="AlphaFoldDB" id="A0A6L5YWY6"/>
<gene>
    <name evidence="2" type="ORF">GE300_01920</name>
</gene>
<dbReference type="InterPro" id="IPR029033">
    <property type="entry name" value="His_PPase_superfam"/>
</dbReference>
<evidence type="ECO:0000313" key="2">
    <source>
        <dbReference type="EMBL" id="MSU88372.1"/>
    </source>
</evidence>
<evidence type="ECO:0008006" key="4">
    <source>
        <dbReference type="Google" id="ProtNLM"/>
    </source>
</evidence>
<reference evidence="2 3" key="1">
    <citation type="submission" date="2019-10" db="EMBL/GenBank/DDBJ databases">
        <title>Cognatihalovulum marinum gen. nov. sp. nov., a new member of the family Rhodobacteraceae isolated from deep seawater of the Northwest Indian Ocean.</title>
        <authorList>
            <person name="Ruan C."/>
            <person name="Wang J."/>
            <person name="Zheng X."/>
            <person name="Song L."/>
            <person name="Zhu Y."/>
            <person name="Huang Y."/>
            <person name="Lu Z."/>
            <person name="Du W."/>
            <person name="Huang L."/>
            <person name="Dai X."/>
        </authorList>
    </citation>
    <scope>NUCLEOTIDE SEQUENCE [LARGE SCALE GENOMIC DNA]</scope>
    <source>
        <strain evidence="2 3">2CG4</strain>
    </source>
</reference>
<dbReference type="SUPFAM" id="SSF53254">
    <property type="entry name" value="Phosphoglycerate mutase-like"/>
    <property type="match status" value="1"/>
</dbReference>
<keyword evidence="3" id="KW-1185">Reference proteome</keyword>
<dbReference type="InterPro" id="IPR013078">
    <property type="entry name" value="His_Pase_superF_clade-1"/>
</dbReference>
<sequence>MGLTLLRHPSVSVRGICYGRAEVRLAAGHAGQIARAVALTPPPRRVVASPAIRCRGLAQALCRAHGLGAPTWDPRLLELDFGDWEGRPWSAIPRGESDPWAEDPVHRAPPGGERFVDLQRRVVEALAGLEDAAVVTHAGPIRAALIAAGQADFAQAFATPVPHAEPIALPAARG</sequence>
<dbReference type="RefSeq" id="WP_154444372.1">
    <property type="nucleotide sequence ID" value="NZ_WIND01000001.1"/>
</dbReference>
<organism evidence="2 3">
    <name type="scientific">Halovulum marinum</name>
    <dbReference type="NCBI Taxonomy" id="2662447"/>
    <lineage>
        <taxon>Bacteria</taxon>
        <taxon>Pseudomonadati</taxon>
        <taxon>Pseudomonadota</taxon>
        <taxon>Alphaproteobacteria</taxon>
        <taxon>Rhodobacterales</taxon>
        <taxon>Paracoccaceae</taxon>
        <taxon>Halovulum</taxon>
    </lineage>
</organism>
<dbReference type="EMBL" id="WIND01000001">
    <property type="protein sequence ID" value="MSU88372.1"/>
    <property type="molecule type" value="Genomic_DNA"/>
</dbReference>
<accession>A0A6L5YWY6</accession>
<comment type="caution">
    <text evidence="2">The sequence shown here is derived from an EMBL/GenBank/DDBJ whole genome shotgun (WGS) entry which is preliminary data.</text>
</comment>
<proteinExistence type="predicted"/>
<dbReference type="SMART" id="SM00855">
    <property type="entry name" value="PGAM"/>
    <property type="match status" value="1"/>
</dbReference>
<name>A0A6L5YWY6_9RHOB</name>
<dbReference type="Proteomes" id="UP000474957">
    <property type="component" value="Unassembled WGS sequence"/>
</dbReference>
<dbReference type="Pfam" id="PF00300">
    <property type="entry name" value="His_Phos_1"/>
    <property type="match status" value="1"/>
</dbReference>
<dbReference type="Gene3D" id="3.40.50.1240">
    <property type="entry name" value="Phosphoglycerate mutase-like"/>
    <property type="match status" value="1"/>
</dbReference>
<feature type="region of interest" description="Disordered" evidence="1">
    <location>
        <begin position="92"/>
        <end position="112"/>
    </location>
</feature>
<evidence type="ECO:0000256" key="1">
    <source>
        <dbReference type="SAM" id="MobiDB-lite"/>
    </source>
</evidence>
<evidence type="ECO:0000313" key="3">
    <source>
        <dbReference type="Proteomes" id="UP000474957"/>
    </source>
</evidence>